<feature type="compositionally biased region" description="Polar residues" evidence="2">
    <location>
        <begin position="389"/>
        <end position="404"/>
    </location>
</feature>
<protein>
    <submittedName>
        <fullName evidence="3">Centrosomal protein of 131 kDa isoform a</fullName>
    </submittedName>
</protein>
<name>A0A480NDR1_PIG</name>
<feature type="region of interest" description="Disordered" evidence="2">
    <location>
        <begin position="932"/>
        <end position="961"/>
    </location>
</feature>
<feature type="compositionally biased region" description="Polar residues" evidence="2">
    <location>
        <begin position="72"/>
        <end position="90"/>
    </location>
</feature>
<accession>A0A480NDR1</accession>
<dbReference type="PANTHER" id="PTHR31540">
    <property type="entry name" value="CENTROSOMAL PROTEIN OF 131 KDA"/>
    <property type="match status" value="1"/>
</dbReference>
<feature type="compositionally biased region" description="Polar residues" evidence="2">
    <location>
        <begin position="425"/>
        <end position="437"/>
    </location>
</feature>
<feature type="compositionally biased region" description="Basic and acidic residues" evidence="2">
    <location>
        <begin position="947"/>
        <end position="961"/>
    </location>
</feature>
<feature type="coiled-coil region" evidence="1">
    <location>
        <begin position="571"/>
        <end position="598"/>
    </location>
</feature>
<keyword evidence="1" id="KW-0175">Coiled coil</keyword>
<reference evidence="3" key="1">
    <citation type="journal article" date="2019" name="PeerJ">
        <title>Genes of the pig, Sus scrofa, reconstructed with EvidentialGene.</title>
        <authorList>
            <person name="Gilbert D.G."/>
        </authorList>
    </citation>
    <scope>NUCLEOTIDE SEQUENCE</scope>
</reference>
<dbReference type="EMBL" id="DQIR01137002">
    <property type="protein sequence ID" value="HDA92478.1"/>
    <property type="molecule type" value="Transcribed_RNA"/>
</dbReference>
<feature type="region of interest" description="Disordered" evidence="2">
    <location>
        <begin position="1"/>
        <end position="138"/>
    </location>
</feature>
<dbReference type="GO" id="GO:0005929">
    <property type="term" value="C:cilium"/>
    <property type="evidence" value="ECO:0007669"/>
    <property type="project" value="GOC"/>
</dbReference>
<evidence type="ECO:0000313" key="3">
    <source>
        <dbReference type="EMBL" id="HDA96112.1"/>
    </source>
</evidence>
<evidence type="ECO:0000256" key="1">
    <source>
        <dbReference type="SAM" id="Coils"/>
    </source>
</evidence>
<dbReference type="GO" id="GO:0035735">
    <property type="term" value="P:intraciliary transport involved in cilium assembly"/>
    <property type="evidence" value="ECO:0007669"/>
    <property type="project" value="InterPro"/>
</dbReference>
<organism evidence="3">
    <name type="scientific">Sus scrofa</name>
    <name type="common">Pig</name>
    <dbReference type="NCBI Taxonomy" id="9823"/>
    <lineage>
        <taxon>Eukaryota</taxon>
        <taxon>Metazoa</taxon>
        <taxon>Chordata</taxon>
        <taxon>Craniata</taxon>
        <taxon>Vertebrata</taxon>
        <taxon>Euteleostomi</taxon>
        <taxon>Mammalia</taxon>
        <taxon>Eutheria</taxon>
        <taxon>Laurasiatheria</taxon>
        <taxon>Artiodactyla</taxon>
        <taxon>Suina</taxon>
        <taxon>Suidae</taxon>
        <taxon>Sus</taxon>
    </lineage>
</organism>
<dbReference type="PANTHER" id="PTHR31540:SF1">
    <property type="entry name" value="CENTROSOMAL PROTEIN OF 131 KDA"/>
    <property type="match status" value="1"/>
</dbReference>
<feature type="coiled-coil region" evidence="1">
    <location>
        <begin position="632"/>
        <end position="688"/>
    </location>
</feature>
<feature type="region of interest" description="Disordered" evidence="2">
    <location>
        <begin position="316"/>
        <end position="453"/>
    </location>
</feature>
<dbReference type="InterPro" id="IPR030465">
    <property type="entry name" value="CEP131"/>
</dbReference>
<feature type="region of interest" description="Disordered" evidence="2">
    <location>
        <begin position="196"/>
        <end position="218"/>
    </location>
</feature>
<feature type="coiled-coil region" evidence="1">
    <location>
        <begin position="736"/>
        <end position="870"/>
    </location>
</feature>
<feature type="compositionally biased region" description="Basic and acidic residues" evidence="2">
    <location>
        <begin position="324"/>
        <end position="340"/>
    </location>
</feature>
<evidence type="ECO:0000256" key="2">
    <source>
        <dbReference type="SAM" id="MobiDB-lite"/>
    </source>
</evidence>
<dbReference type="EMBL" id="DQIR01140636">
    <property type="protein sequence ID" value="HDA96112.1"/>
    <property type="molecule type" value="Transcribed_RNA"/>
</dbReference>
<dbReference type="AlphaFoldDB" id="A0A480NDR1"/>
<sequence>MRGSKAVSGPSGPPEGSPEGVDLSLTGLPPPVSRRPNSASAAKPITRSISMVTGSEPRRKTLEAPGPGGSPAINNLRRSSSTTQVNQPQAKQAWAGPLRPAEPPDVRTLCEGSPAGRKRPASLSKASSEKGATWNVLDDRPRALTLPCDTQSPGTLDVPVCPRRRECTVPLAPNFTANNRSNKGTVGNCVTGMVHNHYTPSERTPPPKSSNHTAPPLNNILKAATDEGESSHLGKPQKNVARSNHAVQNNSGSAAGLLGWKEVTEEEAERFIHQVSQAAVTIQRWYRHQVQQHQVGAAHLEHLLASKREGQRQRLGEGTLLDQHQQKEAARRKAREERARQARRAAIQELQQKRAQKSVDADLGRPKGTQKTGKPRPTQEPPLRPGSAAPQTHEANNAGASIHTTGPEDPCPPACTLSPEPRQLAENTPQDASSQDTAGKGLEALDPARGKAKSRATLDELLDTLKLLEQEPEPLPRPRAYHKDKYAWIDEEDDASSLTADNLEKFGKLSAAASPPEDGTLLSEAKLQSIMSFLDEMERSEQGRPASAPQGPVPAEGQGRLEPAAEASTSVMRLRLEVEEKKQAMVLLQRALAQQRDLTVRRVKETEKELGRQLRQQREHYEATIQRHLSFIDQLIEDKKVLGEKCEALVAELKQGDQRRKDREAQMQEQHELEIKKLKELMSATEKVRREKWINEKTRKIKEITVKGLEPEIQKLIAKHKQEVKKLKSLHATELLQAEEHAAQRYSRQAEELREHLEREKEALGRQEWERAQQRFEQHLEQEQRALQQQRRRLYNEVAEEKERLGQQAARQRAELEELRLQLEESSSAGGRALRAEFEKGREELERRHQMELKALKDQLEVERQMWEANSAKKEVGRRRGHRCVGGLSSLPPSLLQSWLRRAGSLYPRDKYVPRWPRAGVSSLMDVSRFTSQAALPRGSVAAEPRTGAEGRDSERPGQGD</sequence>
<feature type="region of interest" description="Disordered" evidence="2">
    <location>
        <begin position="537"/>
        <end position="559"/>
    </location>
</feature>
<proteinExistence type="predicted"/>